<organism evidence="11 12">
    <name type="scientific">Pristionchus pacificus</name>
    <name type="common">Parasitic nematode worm</name>
    <dbReference type="NCBI Taxonomy" id="54126"/>
    <lineage>
        <taxon>Eukaryota</taxon>
        <taxon>Metazoa</taxon>
        <taxon>Ecdysozoa</taxon>
        <taxon>Nematoda</taxon>
        <taxon>Chromadorea</taxon>
        <taxon>Rhabditida</taxon>
        <taxon>Rhabditina</taxon>
        <taxon>Diplogasteromorpha</taxon>
        <taxon>Diplogasteroidea</taxon>
        <taxon>Neodiplogasteridae</taxon>
        <taxon>Pristionchus</taxon>
    </lineage>
</organism>
<dbReference type="GO" id="GO:0004364">
    <property type="term" value="F:glutathione transferase activity"/>
    <property type="evidence" value="ECO:0000318"/>
    <property type="project" value="GO_Central"/>
</dbReference>
<evidence type="ECO:0000256" key="9">
    <source>
        <dbReference type="ARBA" id="ARBA00048353"/>
    </source>
</evidence>
<dbReference type="AlphaFoldDB" id="A0A2A6BQF7"/>
<dbReference type="SUPFAM" id="SSF47616">
    <property type="entry name" value="GST C-terminal domain-like"/>
    <property type="match status" value="1"/>
</dbReference>
<protein>
    <recommendedName>
        <fullName evidence="6">Glutathione-dependent dehydroascorbate reductase</fullName>
        <ecNumber evidence="4">1.20.4.2</ecNumber>
        <ecNumber evidence="2">1.8.5.1</ecNumber>
        <ecNumber evidence="3">2.5.1.18</ecNumber>
    </recommendedName>
    <alternativeName>
        <fullName evidence="7">Monomethylarsonic acid reductase</fullName>
    </alternativeName>
</protein>
<dbReference type="Proteomes" id="UP000005239">
    <property type="component" value="Unassembled WGS sequence"/>
</dbReference>
<dbReference type="InterPro" id="IPR036282">
    <property type="entry name" value="Glutathione-S-Trfase_C_sf"/>
</dbReference>
<evidence type="ECO:0000256" key="5">
    <source>
        <dbReference type="ARBA" id="ARBA00023002"/>
    </source>
</evidence>
<dbReference type="EC" id="1.20.4.2" evidence="4"/>
<dbReference type="PANTHER" id="PTHR43968">
    <property type="match status" value="1"/>
</dbReference>
<dbReference type="PRINTS" id="PR01625">
    <property type="entry name" value="GSTRNSFRASEO"/>
</dbReference>
<dbReference type="InterPro" id="IPR050983">
    <property type="entry name" value="GST_Omega/HSP26"/>
</dbReference>
<dbReference type="FunFam" id="1.20.1050.10:FF:000009">
    <property type="entry name" value="Glutathione S-transferase omega-1"/>
    <property type="match status" value="1"/>
</dbReference>
<evidence type="ECO:0000256" key="7">
    <source>
        <dbReference type="ARBA" id="ARBA00032681"/>
    </source>
</evidence>
<dbReference type="Gene3D" id="1.20.1050.10">
    <property type="match status" value="1"/>
</dbReference>
<dbReference type="GO" id="GO:0045174">
    <property type="term" value="F:glutathione dehydrogenase (ascorbate) activity"/>
    <property type="evidence" value="ECO:0000318"/>
    <property type="project" value="GO_Central"/>
</dbReference>
<proteinExistence type="inferred from homology"/>
<name>A0A2A6BQF7_PRIPA</name>
<evidence type="ECO:0000256" key="3">
    <source>
        <dbReference type="ARBA" id="ARBA00012452"/>
    </source>
</evidence>
<dbReference type="InterPro" id="IPR036249">
    <property type="entry name" value="Thioredoxin-like_sf"/>
</dbReference>
<dbReference type="SFLD" id="SFLDG00358">
    <property type="entry name" value="Main_(cytGST)"/>
    <property type="match status" value="1"/>
</dbReference>
<comment type="catalytic activity">
    <reaction evidence="10">
        <text>L-dehydroascorbate + 2 glutathione = glutathione disulfide + L-ascorbate</text>
        <dbReference type="Rhea" id="RHEA:24424"/>
        <dbReference type="ChEBI" id="CHEBI:38290"/>
        <dbReference type="ChEBI" id="CHEBI:57925"/>
        <dbReference type="ChEBI" id="CHEBI:58297"/>
        <dbReference type="ChEBI" id="CHEBI:58539"/>
        <dbReference type="EC" id="1.8.5.1"/>
    </reaction>
</comment>
<comment type="similarity">
    <text evidence="1">Belongs to the GST superfamily. Omega family.</text>
</comment>
<dbReference type="Pfam" id="PF13410">
    <property type="entry name" value="GST_C_2"/>
    <property type="match status" value="1"/>
</dbReference>
<dbReference type="InterPro" id="IPR004045">
    <property type="entry name" value="Glutathione_S-Trfase_N"/>
</dbReference>
<sequence>MLYHVFPSALLPLLTTVLLLPYSSFHLPYPPFLSYSTIFQMVMGRCSTSPALCIQFLANLANILVDQTAGEVGPMRSMETLNRTMRQAIPYPANQQPPHYTFRSFQNPPMTFHSYGPAGGNMKGLNSLILHPGSYEPFLAPNTYRLYSMRFCPYAQRVVIYLAKKNIPVEVVNVNPDKPPNWYLAKIPKGQIPALEYNGLTIWESNVINEYFDDVFPASNVLPKDPYLKAHQKILLERLSSVSDSLFSFFAATTPQETAEVDQKLHEALRNAENLLTDKFFGGPVVGYADIMLWPFVERLEMVTLSPFSSFRYFPGQHYPKFGAYMARMRNEPEIKFGMRSLAQHKAYVDSFDAGNPNYDYGIYQKH</sequence>
<keyword evidence="5" id="KW-0560">Oxidoreductase</keyword>
<dbReference type="Gene3D" id="3.40.30.10">
    <property type="entry name" value="Glutaredoxin"/>
    <property type="match status" value="1"/>
</dbReference>
<evidence type="ECO:0000313" key="11">
    <source>
        <dbReference type="EnsemblMetazoa" id="PPA36621a.1"/>
    </source>
</evidence>
<evidence type="ECO:0000256" key="6">
    <source>
        <dbReference type="ARBA" id="ARBA00032186"/>
    </source>
</evidence>
<dbReference type="InterPro" id="IPR040079">
    <property type="entry name" value="Glutathione_S-Trfase"/>
</dbReference>
<dbReference type="PROSITE" id="PS50405">
    <property type="entry name" value="GST_CTER"/>
    <property type="match status" value="1"/>
</dbReference>
<evidence type="ECO:0000256" key="1">
    <source>
        <dbReference type="ARBA" id="ARBA00011067"/>
    </source>
</evidence>
<dbReference type="EC" id="2.5.1.18" evidence="3"/>
<comment type="catalytic activity">
    <reaction evidence="8">
        <text>RX + glutathione = an S-substituted glutathione + a halide anion + H(+)</text>
        <dbReference type="Rhea" id="RHEA:16437"/>
        <dbReference type="ChEBI" id="CHEBI:15378"/>
        <dbReference type="ChEBI" id="CHEBI:16042"/>
        <dbReference type="ChEBI" id="CHEBI:17792"/>
        <dbReference type="ChEBI" id="CHEBI:57925"/>
        <dbReference type="ChEBI" id="CHEBI:90779"/>
        <dbReference type="EC" id="2.5.1.18"/>
    </reaction>
</comment>
<dbReference type="InterPro" id="IPR005442">
    <property type="entry name" value="GST_omega"/>
</dbReference>
<evidence type="ECO:0000256" key="2">
    <source>
        <dbReference type="ARBA" id="ARBA00012436"/>
    </source>
</evidence>
<dbReference type="PROSITE" id="PS50404">
    <property type="entry name" value="GST_NTER"/>
    <property type="match status" value="1"/>
</dbReference>
<dbReference type="GO" id="GO:0005737">
    <property type="term" value="C:cytoplasm"/>
    <property type="evidence" value="ECO:0000318"/>
    <property type="project" value="GO_Central"/>
</dbReference>
<evidence type="ECO:0000256" key="4">
    <source>
        <dbReference type="ARBA" id="ARBA00013060"/>
    </source>
</evidence>
<reference evidence="11" key="2">
    <citation type="submission" date="2022-06" db="UniProtKB">
        <authorList>
            <consortium name="EnsemblMetazoa"/>
        </authorList>
    </citation>
    <scope>IDENTIFICATION</scope>
    <source>
        <strain evidence="11">PS312</strain>
    </source>
</reference>
<dbReference type="GO" id="GO:0050610">
    <property type="term" value="F:methylarsonate reductase activity"/>
    <property type="evidence" value="ECO:0007669"/>
    <property type="project" value="UniProtKB-EC"/>
</dbReference>
<reference evidence="12" key="1">
    <citation type="journal article" date="2008" name="Nat. Genet.">
        <title>The Pristionchus pacificus genome provides a unique perspective on nematode lifestyle and parasitism.</title>
        <authorList>
            <person name="Dieterich C."/>
            <person name="Clifton S.W."/>
            <person name="Schuster L.N."/>
            <person name="Chinwalla A."/>
            <person name="Delehaunty K."/>
            <person name="Dinkelacker I."/>
            <person name="Fulton L."/>
            <person name="Fulton R."/>
            <person name="Godfrey J."/>
            <person name="Minx P."/>
            <person name="Mitreva M."/>
            <person name="Roeseler W."/>
            <person name="Tian H."/>
            <person name="Witte H."/>
            <person name="Yang S.P."/>
            <person name="Wilson R.K."/>
            <person name="Sommer R.J."/>
        </authorList>
    </citation>
    <scope>NUCLEOTIDE SEQUENCE [LARGE SCALE GENOMIC DNA]</scope>
    <source>
        <strain evidence="12">PS312</strain>
    </source>
</reference>
<evidence type="ECO:0000256" key="8">
    <source>
        <dbReference type="ARBA" id="ARBA00047960"/>
    </source>
</evidence>
<dbReference type="EC" id="1.8.5.1" evidence="2"/>
<dbReference type="InterPro" id="IPR010987">
    <property type="entry name" value="Glutathione-S-Trfase_C-like"/>
</dbReference>
<evidence type="ECO:0000313" key="12">
    <source>
        <dbReference type="Proteomes" id="UP000005239"/>
    </source>
</evidence>
<accession>A0A8R1YYF8</accession>
<dbReference type="OrthoDB" id="4951845at2759"/>
<gene>
    <name evidence="11" type="primary">WBGene00274990</name>
</gene>
<comment type="catalytic activity">
    <reaction evidence="9">
        <text>methylarsonate + 2 glutathione + H(+) = methylarsonous acid + glutathione disulfide + H2O</text>
        <dbReference type="Rhea" id="RHEA:15969"/>
        <dbReference type="ChEBI" id="CHEBI:15377"/>
        <dbReference type="ChEBI" id="CHEBI:15378"/>
        <dbReference type="ChEBI" id="CHEBI:17826"/>
        <dbReference type="ChEBI" id="CHEBI:33409"/>
        <dbReference type="ChEBI" id="CHEBI:57925"/>
        <dbReference type="ChEBI" id="CHEBI:58297"/>
        <dbReference type="EC" id="1.20.4.2"/>
    </reaction>
</comment>
<accession>A0A2A6BQF7</accession>
<dbReference type="SUPFAM" id="SSF52833">
    <property type="entry name" value="Thioredoxin-like"/>
    <property type="match status" value="1"/>
</dbReference>
<keyword evidence="12" id="KW-1185">Reference proteome</keyword>
<dbReference type="Pfam" id="PF13417">
    <property type="entry name" value="GST_N_3"/>
    <property type="match status" value="1"/>
</dbReference>
<dbReference type="SFLD" id="SFLDS00019">
    <property type="entry name" value="Glutathione_Transferase_(cytos"/>
    <property type="match status" value="1"/>
</dbReference>
<dbReference type="FunFam" id="3.40.30.10:FF:000123">
    <property type="entry name" value="Glutathione transferase o1"/>
    <property type="match status" value="1"/>
</dbReference>
<dbReference type="PANTHER" id="PTHR43968:SF9">
    <property type="entry name" value="GLUTATHIONE S-TRANSFERASE"/>
    <property type="match status" value="1"/>
</dbReference>
<dbReference type="EnsemblMetazoa" id="PPA36621a.1">
    <property type="protein sequence ID" value="PPA36621a.1"/>
    <property type="gene ID" value="WBGene00274990"/>
</dbReference>
<evidence type="ECO:0000256" key="10">
    <source>
        <dbReference type="ARBA" id="ARBA00049544"/>
    </source>
</evidence>
<dbReference type="GO" id="GO:0006749">
    <property type="term" value="P:glutathione metabolic process"/>
    <property type="evidence" value="ECO:0000318"/>
    <property type="project" value="GO_Central"/>
</dbReference>